<keyword evidence="13" id="KW-1185">Reference proteome</keyword>
<feature type="domain" description="L,D-TPase catalytic" evidence="11">
    <location>
        <begin position="87"/>
        <end position="220"/>
    </location>
</feature>
<keyword evidence="12" id="KW-0449">Lipoprotein</keyword>
<dbReference type="UniPathway" id="UPA00219"/>
<dbReference type="AlphaFoldDB" id="A0A840ZS17"/>
<dbReference type="GO" id="GO:0018104">
    <property type="term" value="P:peptidoglycan-protein cross-linking"/>
    <property type="evidence" value="ECO:0007669"/>
    <property type="project" value="TreeGrafter"/>
</dbReference>
<protein>
    <submittedName>
        <fullName evidence="12">Lipoprotein-anchoring transpeptidase ErfK/SrfK</fullName>
    </submittedName>
</protein>
<dbReference type="FunFam" id="2.40.440.10:FF:000002">
    <property type="entry name" value="L,D-transpeptidase ErfK/SrfK"/>
    <property type="match status" value="1"/>
</dbReference>
<sequence length="220" mass="23329">MRLSSGIALLAGLAPLAACNSQTAQTPPPPPTQLAALPAAAGATPAIPAIPPGPERDAAWMKLAPQAKIDPALARTTVDFATKEPVGTVIVDASERRLYLVQPGGKALRYPVSVGKAGMSWTGRAEVDRKLEWPDWNPPPEMIGRRPDLPPRLEGGPLSPIGARALYLAQGKKDTLFRIHGTNEPELIGQAVSSGCIRMLNADVMDLYERVPVGTKVVVR</sequence>
<evidence type="ECO:0000256" key="8">
    <source>
        <dbReference type="ARBA" id="ARBA00023316"/>
    </source>
</evidence>
<comment type="caution">
    <text evidence="12">The sequence shown here is derived from an EMBL/GenBank/DDBJ whole genome shotgun (WGS) entry which is preliminary data.</text>
</comment>
<evidence type="ECO:0000256" key="10">
    <source>
        <dbReference type="SAM" id="SignalP"/>
    </source>
</evidence>
<evidence type="ECO:0000256" key="6">
    <source>
        <dbReference type="ARBA" id="ARBA00022960"/>
    </source>
</evidence>
<evidence type="ECO:0000256" key="7">
    <source>
        <dbReference type="ARBA" id="ARBA00022984"/>
    </source>
</evidence>
<evidence type="ECO:0000259" key="11">
    <source>
        <dbReference type="PROSITE" id="PS52029"/>
    </source>
</evidence>
<dbReference type="GO" id="GO:0005576">
    <property type="term" value="C:extracellular region"/>
    <property type="evidence" value="ECO:0007669"/>
    <property type="project" value="TreeGrafter"/>
</dbReference>
<dbReference type="SUPFAM" id="SSF141523">
    <property type="entry name" value="L,D-transpeptidase catalytic domain-like"/>
    <property type="match status" value="1"/>
</dbReference>
<keyword evidence="3" id="KW-0328">Glycosyltransferase</keyword>
<keyword evidence="6 9" id="KW-0133">Cell shape</keyword>
<dbReference type="Proteomes" id="UP000583454">
    <property type="component" value="Unassembled WGS sequence"/>
</dbReference>
<feature type="active site" description="Nucleophile" evidence="9">
    <location>
        <position position="196"/>
    </location>
</feature>
<evidence type="ECO:0000256" key="4">
    <source>
        <dbReference type="ARBA" id="ARBA00022679"/>
    </source>
</evidence>
<evidence type="ECO:0000313" key="13">
    <source>
        <dbReference type="Proteomes" id="UP000583454"/>
    </source>
</evidence>
<dbReference type="GO" id="GO:0016757">
    <property type="term" value="F:glycosyltransferase activity"/>
    <property type="evidence" value="ECO:0007669"/>
    <property type="project" value="UniProtKB-KW"/>
</dbReference>
<dbReference type="GO" id="GO:0071555">
    <property type="term" value="P:cell wall organization"/>
    <property type="evidence" value="ECO:0007669"/>
    <property type="project" value="UniProtKB-UniRule"/>
</dbReference>
<evidence type="ECO:0000256" key="9">
    <source>
        <dbReference type="PROSITE-ProRule" id="PRU01373"/>
    </source>
</evidence>
<feature type="signal peptide" evidence="10">
    <location>
        <begin position="1"/>
        <end position="24"/>
    </location>
</feature>
<comment type="pathway">
    <text evidence="1 9">Cell wall biogenesis; peptidoglycan biosynthesis.</text>
</comment>
<dbReference type="PANTHER" id="PTHR30582:SF24">
    <property type="entry name" value="L,D-TRANSPEPTIDASE ERFK_SRFK-RELATED"/>
    <property type="match status" value="1"/>
</dbReference>
<dbReference type="InterPro" id="IPR038063">
    <property type="entry name" value="Transpep_catalytic_dom"/>
</dbReference>
<keyword evidence="7 9" id="KW-0573">Peptidoglycan synthesis</keyword>
<dbReference type="EMBL" id="JACHOP010000029">
    <property type="protein sequence ID" value="MBB5759838.1"/>
    <property type="molecule type" value="Genomic_DNA"/>
</dbReference>
<dbReference type="Pfam" id="PF03734">
    <property type="entry name" value="YkuD"/>
    <property type="match status" value="1"/>
</dbReference>
<dbReference type="PROSITE" id="PS52029">
    <property type="entry name" value="LD_TPASE"/>
    <property type="match status" value="1"/>
</dbReference>
<feature type="active site" description="Proton donor/acceptor" evidence="9">
    <location>
        <position position="180"/>
    </location>
</feature>
<dbReference type="InterPro" id="IPR005490">
    <property type="entry name" value="LD_TPept_cat_dom"/>
</dbReference>
<proteinExistence type="inferred from homology"/>
<gene>
    <name evidence="12" type="ORF">HNR00_004575</name>
</gene>
<dbReference type="GO" id="GO:0008360">
    <property type="term" value="P:regulation of cell shape"/>
    <property type="evidence" value="ECO:0007669"/>
    <property type="project" value="UniProtKB-UniRule"/>
</dbReference>
<evidence type="ECO:0000313" key="12">
    <source>
        <dbReference type="EMBL" id="MBB5759838.1"/>
    </source>
</evidence>
<keyword evidence="10" id="KW-0732">Signal</keyword>
<keyword evidence="8 9" id="KW-0961">Cell wall biogenesis/degradation</keyword>
<dbReference type="PANTHER" id="PTHR30582">
    <property type="entry name" value="L,D-TRANSPEPTIDASE"/>
    <property type="match status" value="1"/>
</dbReference>
<evidence type="ECO:0000256" key="3">
    <source>
        <dbReference type="ARBA" id="ARBA00022676"/>
    </source>
</evidence>
<evidence type="ECO:0000256" key="1">
    <source>
        <dbReference type="ARBA" id="ARBA00004752"/>
    </source>
</evidence>
<evidence type="ECO:0000256" key="5">
    <source>
        <dbReference type="ARBA" id="ARBA00022801"/>
    </source>
</evidence>
<dbReference type="Gene3D" id="2.40.440.10">
    <property type="entry name" value="L,D-transpeptidase catalytic domain-like"/>
    <property type="match status" value="1"/>
</dbReference>
<dbReference type="CDD" id="cd16913">
    <property type="entry name" value="YkuD_like"/>
    <property type="match status" value="1"/>
</dbReference>
<reference evidence="12 13" key="1">
    <citation type="submission" date="2020-08" db="EMBL/GenBank/DDBJ databases">
        <title>Genomic Encyclopedia of Type Strains, Phase IV (KMG-IV): sequencing the most valuable type-strain genomes for metagenomic binning, comparative biology and taxonomic classification.</title>
        <authorList>
            <person name="Goeker M."/>
        </authorList>
    </citation>
    <scope>NUCLEOTIDE SEQUENCE [LARGE SCALE GENOMIC DNA]</scope>
    <source>
        <strain evidence="12 13">DSM 2163</strain>
    </source>
</reference>
<evidence type="ECO:0000256" key="2">
    <source>
        <dbReference type="ARBA" id="ARBA00005992"/>
    </source>
</evidence>
<accession>A0A840ZS17</accession>
<feature type="chain" id="PRO_5032532729" evidence="10">
    <location>
        <begin position="25"/>
        <end position="220"/>
    </location>
</feature>
<keyword evidence="5" id="KW-0378">Hydrolase</keyword>
<keyword evidence="4" id="KW-0808">Transferase</keyword>
<dbReference type="RefSeq" id="WP_183573274.1">
    <property type="nucleotide sequence ID" value="NZ_JACHOP010000029.1"/>
</dbReference>
<dbReference type="GO" id="GO:0071972">
    <property type="term" value="F:peptidoglycan L,D-transpeptidase activity"/>
    <property type="evidence" value="ECO:0007669"/>
    <property type="project" value="TreeGrafter"/>
</dbReference>
<dbReference type="InterPro" id="IPR050979">
    <property type="entry name" value="LD-transpeptidase"/>
</dbReference>
<comment type="similarity">
    <text evidence="2">Belongs to the YkuD family.</text>
</comment>
<name>A0A840ZS17_9HYPH</name>
<organism evidence="12 13">
    <name type="scientific">Methylorubrum rhodinum</name>
    <dbReference type="NCBI Taxonomy" id="29428"/>
    <lineage>
        <taxon>Bacteria</taxon>
        <taxon>Pseudomonadati</taxon>
        <taxon>Pseudomonadota</taxon>
        <taxon>Alphaproteobacteria</taxon>
        <taxon>Hyphomicrobiales</taxon>
        <taxon>Methylobacteriaceae</taxon>
        <taxon>Methylorubrum</taxon>
    </lineage>
</organism>